<comment type="caution">
    <text evidence="1">The sequence shown here is derived from an EMBL/GenBank/DDBJ whole genome shotgun (WGS) entry which is preliminary data.</text>
</comment>
<accession>A0AAD6GPP7</accession>
<protein>
    <submittedName>
        <fullName evidence="1">Uncharacterized protein</fullName>
    </submittedName>
</protein>
<name>A0AAD6GPP7_9EURO</name>
<dbReference type="EMBL" id="JAQJAC010000009">
    <property type="protein sequence ID" value="KAJ5572975.1"/>
    <property type="molecule type" value="Genomic_DNA"/>
</dbReference>
<dbReference type="Proteomes" id="UP001216150">
    <property type="component" value="Unassembled WGS sequence"/>
</dbReference>
<dbReference type="AlphaFoldDB" id="A0AAD6GPP7"/>
<reference evidence="1 2" key="1">
    <citation type="journal article" date="2023" name="IMA Fungus">
        <title>Comparative genomic study of the Penicillium genus elucidates a diverse pangenome and 15 lateral gene transfer events.</title>
        <authorList>
            <person name="Petersen C."/>
            <person name="Sorensen T."/>
            <person name="Nielsen M.R."/>
            <person name="Sondergaard T.E."/>
            <person name="Sorensen J.L."/>
            <person name="Fitzpatrick D.A."/>
            <person name="Frisvad J.C."/>
            <person name="Nielsen K.L."/>
        </authorList>
    </citation>
    <scope>NUCLEOTIDE SEQUENCE [LARGE SCALE GENOMIC DNA]</scope>
    <source>
        <strain evidence="1 2">IBT 29057</strain>
    </source>
</reference>
<evidence type="ECO:0000313" key="2">
    <source>
        <dbReference type="Proteomes" id="UP001216150"/>
    </source>
</evidence>
<organism evidence="1 2">
    <name type="scientific">Penicillium hetheringtonii</name>
    <dbReference type="NCBI Taxonomy" id="911720"/>
    <lineage>
        <taxon>Eukaryota</taxon>
        <taxon>Fungi</taxon>
        <taxon>Dikarya</taxon>
        <taxon>Ascomycota</taxon>
        <taxon>Pezizomycotina</taxon>
        <taxon>Eurotiomycetes</taxon>
        <taxon>Eurotiomycetidae</taxon>
        <taxon>Eurotiales</taxon>
        <taxon>Aspergillaceae</taxon>
        <taxon>Penicillium</taxon>
    </lineage>
</organism>
<sequence>MVVVHHEWVMREEERKRGKEEKRREVGENMANVYVAVRAFLGMMREHKWKEQTVYIVAFQNRKE</sequence>
<evidence type="ECO:0000313" key="1">
    <source>
        <dbReference type="EMBL" id="KAJ5572975.1"/>
    </source>
</evidence>
<keyword evidence="2" id="KW-1185">Reference proteome</keyword>
<gene>
    <name evidence="1" type="ORF">N7450_009959</name>
</gene>
<proteinExistence type="predicted"/>